<dbReference type="GO" id="GO:0003735">
    <property type="term" value="F:structural constituent of ribosome"/>
    <property type="evidence" value="ECO:0007669"/>
    <property type="project" value="InterPro"/>
</dbReference>
<dbReference type="PANTHER" id="PTHR13490">
    <property type="entry name" value="MITOCHONDRIAL 28S RIBOSOMAL PROTEIN S28"/>
    <property type="match status" value="1"/>
</dbReference>
<dbReference type="EMBL" id="JANBVN010000027">
    <property type="protein sequence ID" value="KAJ9161118.1"/>
    <property type="molecule type" value="Genomic_DNA"/>
</dbReference>
<evidence type="ECO:0000259" key="2">
    <source>
        <dbReference type="Pfam" id="PF10213"/>
    </source>
</evidence>
<protein>
    <recommendedName>
        <fullName evidence="2">Small ribosomal subunit protein mS35 mitochondrial conserved domain-containing protein</fullName>
    </recommendedName>
</protein>
<dbReference type="InterPro" id="IPR039848">
    <property type="entry name" value="Ribosomal_mS35_mt"/>
</dbReference>
<dbReference type="Proteomes" id="UP001174691">
    <property type="component" value="Unassembled WGS sequence"/>
</dbReference>
<dbReference type="GO" id="GO:0005763">
    <property type="term" value="C:mitochondrial small ribosomal subunit"/>
    <property type="evidence" value="ECO:0007669"/>
    <property type="project" value="TreeGrafter"/>
</dbReference>
<feature type="compositionally biased region" description="Low complexity" evidence="1">
    <location>
        <begin position="18"/>
        <end position="38"/>
    </location>
</feature>
<dbReference type="Pfam" id="PF10213">
    <property type="entry name" value="MRP-S28"/>
    <property type="match status" value="1"/>
</dbReference>
<name>A0AA38S595_9PEZI</name>
<dbReference type="InterPro" id="IPR019349">
    <property type="entry name" value="Ribosomal_mS35_mit"/>
</dbReference>
<evidence type="ECO:0000313" key="3">
    <source>
        <dbReference type="EMBL" id="KAJ9161118.1"/>
    </source>
</evidence>
<feature type="region of interest" description="Disordered" evidence="1">
    <location>
        <begin position="18"/>
        <end position="68"/>
    </location>
</feature>
<evidence type="ECO:0000256" key="1">
    <source>
        <dbReference type="SAM" id="MobiDB-lite"/>
    </source>
</evidence>
<organism evidence="3 4">
    <name type="scientific">Coniochaeta hoffmannii</name>
    <dbReference type="NCBI Taxonomy" id="91930"/>
    <lineage>
        <taxon>Eukaryota</taxon>
        <taxon>Fungi</taxon>
        <taxon>Dikarya</taxon>
        <taxon>Ascomycota</taxon>
        <taxon>Pezizomycotina</taxon>
        <taxon>Sordariomycetes</taxon>
        <taxon>Sordariomycetidae</taxon>
        <taxon>Coniochaetales</taxon>
        <taxon>Coniochaetaceae</taxon>
        <taxon>Coniochaeta</taxon>
    </lineage>
</organism>
<reference evidence="3" key="1">
    <citation type="submission" date="2022-07" db="EMBL/GenBank/DDBJ databases">
        <title>Fungi with potential for degradation of polypropylene.</title>
        <authorList>
            <person name="Gostincar C."/>
        </authorList>
    </citation>
    <scope>NUCLEOTIDE SEQUENCE</scope>
    <source>
        <strain evidence="3">EXF-13287</strain>
    </source>
</reference>
<feature type="compositionally biased region" description="Acidic residues" evidence="1">
    <location>
        <begin position="50"/>
        <end position="62"/>
    </location>
</feature>
<evidence type="ECO:0000313" key="4">
    <source>
        <dbReference type="Proteomes" id="UP001174691"/>
    </source>
</evidence>
<keyword evidence="4" id="KW-1185">Reference proteome</keyword>
<proteinExistence type="predicted"/>
<feature type="domain" description="Small ribosomal subunit protein mS35 mitochondrial conserved" evidence="2">
    <location>
        <begin position="190"/>
        <end position="309"/>
    </location>
</feature>
<dbReference type="AlphaFoldDB" id="A0AA38S595"/>
<gene>
    <name evidence="3" type="ORF">NKR19_g2661</name>
</gene>
<comment type="caution">
    <text evidence="3">The sequence shown here is derived from an EMBL/GenBank/DDBJ whole genome shotgun (WGS) entry which is preliminary data.</text>
</comment>
<accession>A0AA38S595</accession>
<sequence length="382" mass="44507">MAAAAQSLRLAFRTANRAAPAFPQFRPQQQLSLLRPLSTTAPRPRRRDDDEVEEQDDEEDERSLENYGDVYAEFLRSDSMTEAEKAETKRAMDMWERLPIEEKNKITQNVREIRQEIYPLKRTMRAIRGSFWNDEERDSEMITNEFGEDDFEEDDITSMGHAKLEEHREMRQYARIAVWDMPLLSKLAKPFEPPSSEHVLRFRYTSYMGEFHPAEKKVVVQFCPSDLGLTEQQQSKLAKLAGPRYNPETGIIRMSCEMFEHQAQNKRYLGDLVETLIAEAKNPKDTFEDVPLDTRHHEFKVKPKFPKEWRLTPERKQQLEEMRKQALLTDELKKREGTLIDGVTRIQQALAGPPKKVLEDKVAELVAAGPRPSRSRTMGARR</sequence>
<dbReference type="PANTHER" id="PTHR13490:SF0">
    <property type="entry name" value="SMALL RIBOSOMAL SUBUNIT PROTEIN MS35"/>
    <property type="match status" value="1"/>
</dbReference>
<dbReference type="GO" id="GO:0032543">
    <property type="term" value="P:mitochondrial translation"/>
    <property type="evidence" value="ECO:0007669"/>
    <property type="project" value="InterPro"/>
</dbReference>